<organism evidence="1 2">
    <name type="scientific">Kibdelosporangium aridum</name>
    <dbReference type="NCBI Taxonomy" id="2030"/>
    <lineage>
        <taxon>Bacteria</taxon>
        <taxon>Bacillati</taxon>
        <taxon>Actinomycetota</taxon>
        <taxon>Actinomycetes</taxon>
        <taxon>Pseudonocardiales</taxon>
        <taxon>Pseudonocardiaceae</taxon>
        <taxon>Kibdelosporangium</taxon>
    </lineage>
</organism>
<reference evidence="1 2" key="1">
    <citation type="submission" date="2017-04" db="EMBL/GenBank/DDBJ databases">
        <authorList>
            <person name="Afonso C.L."/>
            <person name="Miller P.J."/>
            <person name="Scott M.A."/>
            <person name="Spackman E."/>
            <person name="Goraichik I."/>
            <person name="Dimitrov K.M."/>
            <person name="Suarez D.L."/>
            <person name="Swayne D.E."/>
        </authorList>
    </citation>
    <scope>NUCLEOTIDE SEQUENCE [LARGE SCALE GENOMIC DNA]</scope>
    <source>
        <strain evidence="1 2">DSM 43828</strain>
    </source>
</reference>
<dbReference type="EMBL" id="FWXV01000028">
    <property type="protein sequence ID" value="SMD27550.1"/>
    <property type="molecule type" value="Genomic_DNA"/>
</dbReference>
<dbReference type="AlphaFoldDB" id="A0A1W2G046"/>
<evidence type="ECO:0000313" key="2">
    <source>
        <dbReference type="Proteomes" id="UP000192674"/>
    </source>
</evidence>
<protein>
    <submittedName>
        <fullName evidence="1">Uncharacterized protein</fullName>
    </submittedName>
</protein>
<accession>A0A1W2G046</accession>
<evidence type="ECO:0000313" key="1">
    <source>
        <dbReference type="EMBL" id="SMD27550.1"/>
    </source>
</evidence>
<dbReference type="Proteomes" id="UP000192674">
    <property type="component" value="Unassembled WGS sequence"/>
</dbReference>
<name>A0A1W2G046_KIBAR</name>
<proteinExistence type="predicted"/>
<keyword evidence="2" id="KW-1185">Reference proteome</keyword>
<sequence length="61" mass="6944">MSRRGEVGACDSPSRTDAEHEVEQARVWLISIVEQQRRLRLDATLAVRTRRSCSSLRSFAV</sequence>
<gene>
    <name evidence="1" type="ORF">SAMN05661093_11158</name>
</gene>